<gene>
    <name evidence="9" type="ORF">D7316_01871</name>
</gene>
<evidence type="ECO:0000256" key="2">
    <source>
        <dbReference type="ARBA" id="ARBA00022475"/>
    </source>
</evidence>
<keyword evidence="4 7" id="KW-1133">Transmembrane helix</keyword>
<dbReference type="Pfam" id="PF06271">
    <property type="entry name" value="RDD"/>
    <property type="match status" value="1"/>
</dbReference>
<dbReference type="OrthoDB" id="5245023at2"/>
<accession>A0A3G8JJS9</accession>
<evidence type="ECO:0000256" key="5">
    <source>
        <dbReference type="ARBA" id="ARBA00023136"/>
    </source>
</evidence>
<feature type="transmembrane region" description="Helical" evidence="7">
    <location>
        <begin position="49"/>
        <end position="70"/>
    </location>
</feature>
<comment type="subcellular location">
    <subcellularLocation>
        <location evidence="1">Cell membrane</location>
        <topology evidence="1">Multi-pass membrane protein</topology>
    </subcellularLocation>
</comment>
<organism evidence="9 10">
    <name type="scientific">Gordonia insulae</name>
    <dbReference type="NCBI Taxonomy" id="2420509"/>
    <lineage>
        <taxon>Bacteria</taxon>
        <taxon>Bacillati</taxon>
        <taxon>Actinomycetota</taxon>
        <taxon>Actinomycetes</taxon>
        <taxon>Mycobacteriales</taxon>
        <taxon>Gordoniaceae</taxon>
        <taxon>Gordonia</taxon>
    </lineage>
</organism>
<dbReference type="InterPro" id="IPR010432">
    <property type="entry name" value="RDD"/>
</dbReference>
<feature type="region of interest" description="Disordered" evidence="6">
    <location>
        <begin position="1"/>
        <end position="28"/>
    </location>
</feature>
<proteinExistence type="predicted"/>
<dbReference type="AlphaFoldDB" id="A0A3G8JJS9"/>
<dbReference type="PANTHER" id="PTHR36115">
    <property type="entry name" value="PROLINE-RICH ANTIGEN HOMOLOG-RELATED"/>
    <property type="match status" value="1"/>
</dbReference>
<dbReference type="GO" id="GO:0005886">
    <property type="term" value="C:plasma membrane"/>
    <property type="evidence" value="ECO:0007669"/>
    <property type="project" value="UniProtKB-SubCell"/>
</dbReference>
<protein>
    <recommendedName>
        <fullName evidence="8">RDD domain-containing protein</fullName>
    </recommendedName>
</protein>
<dbReference type="InterPro" id="IPR051791">
    <property type="entry name" value="Pra-immunoreactive"/>
</dbReference>
<reference evidence="9 10" key="1">
    <citation type="submission" date="2018-11" db="EMBL/GenBank/DDBJ databases">
        <title>Gordonia insulae sp. nov., isolated from an island soil.</title>
        <authorList>
            <person name="Kim Y.S."/>
            <person name="Kim S.B."/>
        </authorList>
    </citation>
    <scope>NUCLEOTIDE SEQUENCE [LARGE SCALE GENOMIC DNA]</scope>
    <source>
        <strain evidence="9 10">MMS17-SY073</strain>
    </source>
</reference>
<evidence type="ECO:0000313" key="10">
    <source>
        <dbReference type="Proteomes" id="UP000271469"/>
    </source>
</evidence>
<dbReference type="RefSeq" id="WP_124708009.1">
    <property type="nucleotide sequence ID" value="NZ_CP033972.1"/>
</dbReference>
<feature type="domain" description="RDD" evidence="8">
    <location>
        <begin position="35"/>
        <end position="160"/>
    </location>
</feature>
<keyword evidence="3 7" id="KW-0812">Transmembrane</keyword>
<dbReference type="PANTHER" id="PTHR36115:SF6">
    <property type="entry name" value="PROLINE-RICH ANTIGEN HOMOLOG"/>
    <property type="match status" value="1"/>
</dbReference>
<evidence type="ECO:0000313" key="9">
    <source>
        <dbReference type="EMBL" id="AZG45276.1"/>
    </source>
</evidence>
<keyword evidence="2" id="KW-1003">Cell membrane</keyword>
<keyword evidence="5 7" id="KW-0472">Membrane</keyword>
<dbReference type="Proteomes" id="UP000271469">
    <property type="component" value="Chromosome"/>
</dbReference>
<evidence type="ECO:0000256" key="1">
    <source>
        <dbReference type="ARBA" id="ARBA00004651"/>
    </source>
</evidence>
<sequence length="169" mass="17990">MSELTGSGEPAGVGSQGAPHRPTHPHHVVHDTDKVAGIVSRGIAAGIDLATVMALLGSAYLGLALVMLVVNASQFDFPNPGPLFTATGLIVASIAYNTLCWAISGRTLGCVVMGLRVRGRRRDRMRPSIALVRAAFYTFFPIGLAWAAVDLHRRSIQDVVLGTRVVYSR</sequence>
<evidence type="ECO:0000256" key="4">
    <source>
        <dbReference type="ARBA" id="ARBA00022989"/>
    </source>
</evidence>
<feature type="transmembrane region" description="Helical" evidence="7">
    <location>
        <begin position="129"/>
        <end position="149"/>
    </location>
</feature>
<evidence type="ECO:0000256" key="6">
    <source>
        <dbReference type="SAM" id="MobiDB-lite"/>
    </source>
</evidence>
<dbReference type="KEGG" id="gom:D7316_01871"/>
<evidence type="ECO:0000259" key="8">
    <source>
        <dbReference type="Pfam" id="PF06271"/>
    </source>
</evidence>
<keyword evidence="10" id="KW-1185">Reference proteome</keyword>
<feature type="transmembrane region" description="Helical" evidence="7">
    <location>
        <begin position="90"/>
        <end position="117"/>
    </location>
</feature>
<evidence type="ECO:0000256" key="7">
    <source>
        <dbReference type="SAM" id="Phobius"/>
    </source>
</evidence>
<name>A0A3G8JJS9_9ACTN</name>
<evidence type="ECO:0000256" key="3">
    <source>
        <dbReference type="ARBA" id="ARBA00022692"/>
    </source>
</evidence>
<dbReference type="EMBL" id="CP033972">
    <property type="protein sequence ID" value="AZG45276.1"/>
    <property type="molecule type" value="Genomic_DNA"/>
</dbReference>